<proteinExistence type="predicted"/>
<feature type="transmembrane region" description="Helical" evidence="1">
    <location>
        <begin position="179"/>
        <end position="203"/>
    </location>
</feature>
<keyword evidence="1" id="KW-1133">Transmembrane helix</keyword>
<keyword evidence="1" id="KW-0472">Membrane</keyword>
<organism evidence="2 3">
    <name type="scientific">Clostridium innocuum</name>
    <dbReference type="NCBI Taxonomy" id="1522"/>
    <lineage>
        <taxon>Bacteria</taxon>
        <taxon>Bacillati</taxon>
        <taxon>Bacillota</taxon>
        <taxon>Clostridia</taxon>
        <taxon>Eubacteriales</taxon>
        <taxon>Clostridiaceae</taxon>
        <taxon>Clostridium</taxon>
    </lineage>
</organism>
<accession>A0A3E2VKW6</accession>
<comment type="caution">
    <text evidence="2">The sequence shown here is derived from an EMBL/GenBank/DDBJ whole genome shotgun (WGS) entry which is preliminary data.</text>
</comment>
<feature type="transmembrane region" description="Helical" evidence="1">
    <location>
        <begin position="244"/>
        <end position="265"/>
    </location>
</feature>
<keyword evidence="1" id="KW-0812">Transmembrane</keyword>
<name>A0A3E2VKW6_CLOIN</name>
<feature type="transmembrane region" description="Helical" evidence="1">
    <location>
        <begin position="55"/>
        <end position="78"/>
    </location>
</feature>
<reference evidence="2 3" key="1">
    <citation type="submission" date="2018-08" db="EMBL/GenBank/DDBJ databases">
        <title>A genome reference for cultivated species of the human gut microbiota.</title>
        <authorList>
            <person name="Zou Y."/>
            <person name="Xue W."/>
            <person name="Luo G."/>
        </authorList>
    </citation>
    <scope>NUCLEOTIDE SEQUENCE [LARGE SCALE GENOMIC DNA]</scope>
    <source>
        <strain evidence="2 3">OF01-2LB</strain>
    </source>
</reference>
<evidence type="ECO:0000313" key="2">
    <source>
        <dbReference type="EMBL" id="RGC11407.1"/>
    </source>
</evidence>
<dbReference type="AlphaFoldDB" id="A0A3E2VKW6"/>
<dbReference type="EMBL" id="QVEV01000036">
    <property type="protein sequence ID" value="RGC11407.1"/>
    <property type="molecule type" value="Genomic_DNA"/>
</dbReference>
<feature type="transmembrane region" description="Helical" evidence="1">
    <location>
        <begin position="12"/>
        <end position="31"/>
    </location>
</feature>
<protein>
    <submittedName>
        <fullName evidence="2">Uncharacterized protein</fullName>
    </submittedName>
</protein>
<feature type="transmembrane region" description="Helical" evidence="1">
    <location>
        <begin position="99"/>
        <end position="126"/>
    </location>
</feature>
<sequence>MFTKSRKNAFRYLCCYSILILSTFLTVYTNYPSLENSYPGDYGIYAFYKMTSMDMLLFVFTALFIIAPLLVSATFFQIQKGFSNFILLRISIQDYLKRVLIKSFSTGFIFFLILQISIILYLHFFYESVIPSLFISTEMYFSRNAVLELLIFVLLSSAGYGIFLMFISTLSMLIKNEYIFYSTGVLVQITSMLLYPCTGAVIVQQLEPYTRRMIPIRSLLSFMVPANLITPGTTFPLEAHYTGWYSFTSTALFFTLLIYLLYRLICSRYKYNRIRCIEHSICVP</sequence>
<evidence type="ECO:0000313" key="3">
    <source>
        <dbReference type="Proteomes" id="UP000260025"/>
    </source>
</evidence>
<dbReference type="Proteomes" id="UP000260025">
    <property type="component" value="Unassembled WGS sequence"/>
</dbReference>
<feature type="transmembrane region" description="Helical" evidence="1">
    <location>
        <begin position="146"/>
        <end position="167"/>
    </location>
</feature>
<evidence type="ECO:0000256" key="1">
    <source>
        <dbReference type="SAM" id="Phobius"/>
    </source>
</evidence>
<gene>
    <name evidence="2" type="ORF">DXA38_18045</name>
</gene>